<evidence type="ECO:0000256" key="1">
    <source>
        <dbReference type="SAM" id="MobiDB-lite"/>
    </source>
</evidence>
<dbReference type="RefSeq" id="WP_369715293.1">
    <property type="nucleotide sequence ID" value="NZ_CP165647.1"/>
</dbReference>
<organism evidence="3">
    <name type="scientific">Leptotrichia alba</name>
    <dbReference type="NCBI Taxonomy" id="3239304"/>
    <lineage>
        <taxon>Bacteria</taxon>
        <taxon>Fusobacteriati</taxon>
        <taxon>Fusobacteriota</taxon>
        <taxon>Fusobacteriia</taxon>
        <taxon>Fusobacteriales</taxon>
        <taxon>Leptotrichiaceae</taxon>
        <taxon>Leptotrichia</taxon>
    </lineage>
</organism>
<feature type="signal peptide" evidence="2">
    <location>
        <begin position="1"/>
        <end position="25"/>
    </location>
</feature>
<name>A0AB39V3D5_9FUSO</name>
<dbReference type="KEGG" id="lala:AB8B28_08680"/>
<gene>
    <name evidence="3" type="ORF">AB8B28_08680</name>
</gene>
<accession>A0AB39V3D5</accession>
<keyword evidence="2" id="KW-0732">Signal</keyword>
<feature type="region of interest" description="Disordered" evidence="1">
    <location>
        <begin position="41"/>
        <end position="73"/>
    </location>
</feature>
<dbReference type="EMBL" id="CP165647">
    <property type="protein sequence ID" value="XDU61723.1"/>
    <property type="molecule type" value="Genomic_DNA"/>
</dbReference>
<evidence type="ECO:0000256" key="2">
    <source>
        <dbReference type="SAM" id="SignalP"/>
    </source>
</evidence>
<evidence type="ECO:0000313" key="3">
    <source>
        <dbReference type="EMBL" id="XDU61723.1"/>
    </source>
</evidence>
<reference evidence="3" key="1">
    <citation type="submission" date="2024-07" db="EMBL/GenBank/DDBJ databases">
        <authorList>
            <person name="Li X.-J."/>
            <person name="Wang X."/>
        </authorList>
    </citation>
    <scope>NUCLEOTIDE SEQUENCE</scope>
    <source>
        <strain evidence="3">HSP-536</strain>
    </source>
</reference>
<proteinExistence type="predicted"/>
<sequence length="507" mass="57258">MKNLKKITVTFTALSGVMFSNSVFGASNSKNSDIDAKTAEKLNNQTQENKKMVTNKKRSNSKNKSSDTQKEIALKSVKSTSSDKIIGKITVRPATKNKSRNKSKKKITKFLTSKSNENFKIIKKEIKEISKNQVNLAGKKKIEAKTYEVGKDAEIKIVEESQKLANESGLENHLDYIERNEKASKAQSNVASKKKIEAKTYEVGKDAEIKIVEESQKLANESGLENHLDYIERNEKASKAQSNVASKKKIEAKTYEVGKDAEIKIVEESQKLANESGLENHLDYIERNEKALKNKKNNVKVEEPVTKEIEKKILSTATSVSTRNYSIPYIQISSIDTNNSGKLSKSNKINFSFDMGLEVKNPEIELENVKVYLVTPGRKEKLIINSKAPEGKTIRNKNEGLFETWITDVGMKSYIKNFNNEKIDNHIRWNGTSGMMGSVSFKNLVKMSSEKNEMDKKRVFGRIKNLVSSDNQYSYLFKFVIKAKDGEEELIYQPAVFNVKLMGAKKI</sequence>
<feature type="chain" id="PRO_5044337701" evidence="2">
    <location>
        <begin position="26"/>
        <end position="507"/>
    </location>
</feature>
<feature type="compositionally biased region" description="Basic and acidic residues" evidence="1">
    <location>
        <begin position="64"/>
        <end position="73"/>
    </location>
</feature>
<dbReference type="AlphaFoldDB" id="A0AB39V3D5"/>
<protein>
    <submittedName>
        <fullName evidence="3">Uncharacterized protein</fullName>
    </submittedName>
</protein>